<accession>A0A7S0QS34</accession>
<reference evidence="1" key="1">
    <citation type="submission" date="2021-01" db="EMBL/GenBank/DDBJ databases">
        <authorList>
            <person name="Corre E."/>
            <person name="Pelletier E."/>
            <person name="Niang G."/>
            <person name="Scheremetjew M."/>
            <person name="Finn R."/>
            <person name="Kale V."/>
            <person name="Holt S."/>
            <person name="Cochrane G."/>
            <person name="Meng A."/>
            <person name="Brown T."/>
            <person name="Cohen L."/>
        </authorList>
    </citation>
    <scope>NUCLEOTIDE SEQUENCE</scope>
    <source>
        <strain evidence="1">CCAP979/52</strain>
    </source>
</reference>
<dbReference type="Pfam" id="PF19058">
    <property type="entry name" value="DUF5754"/>
    <property type="match status" value="1"/>
</dbReference>
<proteinExistence type="predicted"/>
<name>A0A7S0QS34_9CRYP</name>
<sequence>MTYDKTYFPYPSTDTIKKFFIITNQGKKIRFGAKSYDHFTEGHLDEEIKQRYLNRHKKREKWEDPNTAGYWSAKFLWFYPTYKEAYAKIKEVLLKKGYIAEEQYKKYIWKG</sequence>
<dbReference type="AlphaFoldDB" id="A0A7S0QS34"/>
<evidence type="ECO:0000313" key="1">
    <source>
        <dbReference type="EMBL" id="CAD8646020.1"/>
    </source>
</evidence>
<protein>
    <submittedName>
        <fullName evidence="1">Uncharacterized protein</fullName>
    </submittedName>
</protein>
<organism evidence="1">
    <name type="scientific">Cryptomonas curvata</name>
    <dbReference type="NCBI Taxonomy" id="233186"/>
    <lineage>
        <taxon>Eukaryota</taxon>
        <taxon>Cryptophyceae</taxon>
        <taxon>Cryptomonadales</taxon>
        <taxon>Cryptomonadaceae</taxon>
        <taxon>Cryptomonas</taxon>
    </lineage>
</organism>
<dbReference type="InterPro" id="IPR043930">
    <property type="entry name" value="DUF5754"/>
</dbReference>
<gene>
    <name evidence="1" type="ORF">CCUR1050_LOCUS23705</name>
</gene>
<dbReference type="EMBL" id="HBEZ01043114">
    <property type="protein sequence ID" value="CAD8646020.1"/>
    <property type="molecule type" value="Transcribed_RNA"/>
</dbReference>